<name>A0AAQ3RLL7_VIGMU</name>
<keyword evidence="3" id="KW-1185">Reference proteome</keyword>
<keyword evidence="1" id="KW-0732">Signal</keyword>
<dbReference type="EMBL" id="CP144693">
    <property type="protein sequence ID" value="WVY99843.1"/>
    <property type="molecule type" value="Genomic_DNA"/>
</dbReference>
<organism evidence="2 3">
    <name type="scientific">Vigna mungo</name>
    <name type="common">Black gram</name>
    <name type="synonym">Phaseolus mungo</name>
    <dbReference type="NCBI Taxonomy" id="3915"/>
    <lineage>
        <taxon>Eukaryota</taxon>
        <taxon>Viridiplantae</taxon>
        <taxon>Streptophyta</taxon>
        <taxon>Embryophyta</taxon>
        <taxon>Tracheophyta</taxon>
        <taxon>Spermatophyta</taxon>
        <taxon>Magnoliopsida</taxon>
        <taxon>eudicotyledons</taxon>
        <taxon>Gunneridae</taxon>
        <taxon>Pentapetalae</taxon>
        <taxon>rosids</taxon>
        <taxon>fabids</taxon>
        <taxon>Fabales</taxon>
        <taxon>Fabaceae</taxon>
        <taxon>Papilionoideae</taxon>
        <taxon>50 kb inversion clade</taxon>
        <taxon>NPAAA clade</taxon>
        <taxon>indigoferoid/millettioid clade</taxon>
        <taxon>Phaseoleae</taxon>
        <taxon>Vigna</taxon>
    </lineage>
</organism>
<accession>A0AAQ3RLL7</accession>
<protein>
    <submittedName>
        <fullName evidence="2">Uncharacterized protein</fullName>
    </submittedName>
</protein>
<gene>
    <name evidence="2" type="ORF">V8G54_025913</name>
</gene>
<sequence length="120" mass="13144">MKSLAVAWFMVSMISFVHGINFKSCTRLAILGISQGMQSSQYETITGKASALFHANLVTISNSLAQILRVITTEFAHFLNLYKLTIDVSTGCNNECDTACCNCDITKQPPLCVLCCQEDP</sequence>
<proteinExistence type="predicted"/>
<evidence type="ECO:0000313" key="2">
    <source>
        <dbReference type="EMBL" id="WVY99843.1"/>
    </source>
</evidence>
<dbReference type="AlphaFoldDB" id="A0AAQ3RLL7"/>
<reference evidence="2 3" key="1">
    <citation type="journal article" date="2023" name="Life. Sci Alliance">
        <title>Evolutionary insights into 3D genome organization and epigenetic landscape of Vigna mungo.</title>
        <authorList>
            <person name="Junaid A."/>
            <person name="Singh B."/>
            <person name="Bhatia S."/>
        </authorList>
    </citation>
    <scope>NUCLEOTIDE SEQUENCE [LARGE SCALE GENOMIC DNA]</scope>
    <source>
        <strain evidence="2">Urdbean</strain>
    </source>
</reference>
<evidence type="ECO:0000313" key="3">
    <source>
        <dbReference type="Proteomes" id="UP001374535"/>
    </source>
</evidence>
<feature type="signal peptide" evidence="1">
    <location>
        <begin position="1"/>
        <end position="19"/>
    </location>
</feature>
<feature type="chain" id="PRO_5042921129" evidence="1">
    <location>
        <begin position="20"/>
        <end position="120"/>
    </location>
</feature>
<dbReference type="Proteomes" id="UP001374535">
    <property type="component" value="Chromosome 8"/>
</dbReference>
<evidence type="ECO:0000256" key="1">
    <source>
        <dbReference type="SAM" id="SignalP"/>
    </source>
</evidence>